<feature type="active site" description="O-(5'-phospho-DNA)-tyrosine intermediate" evidence="19">
    <location>
        <position position="949"/>
    </location>
</feature>
<comment type="cofactor">
    <cofactor evidence="3">
        <name>Mg(2+)</name>
        <dbReference type="ChEBI" id="CHEBI:18420"/>
    </cofactor>
</comment>
<keyword evidence="9" id="KW-0597">Phosphoprotein</keyword>
<feature type="compositionally biased region" description="Acidic residues" evidence="21">
    <location>
        <begin position="1540"/>
        <end position="1566"/>
    </location>
</feature>
<reference evidence="24" key="2">
    <citation type="submission" date="2014-06" db="EMBL/GenBank/DDBJ databases">
        <title>The complete genome of Blastobotrys (Arxula) adeninivorans LS3 - a yeast of biotechnological interest.</title>
        <authorList>
            <person name="Kunze G."/>
            <person name="Gaillardin C."/>
            <person name="Czernicka M."/>
            <person name="Durrens P."/>
            <person name="Martin T."/>
            <person name="Boer E."/>
            <person name="Gabaldon T."/>
            <person name="Cruz J."/>
            <person name="Talla E."/>
            <person name="Marck C."/>
            <person name="Goffeau A."/>
            <person name="Barbe V."/>
            <person name="Baret P."/>
            <person name="Baronian K."/>
            <person name="Beier S."/>
            <person name="Bleykasten C."/>
            <person name="Bode R."/>
            <person name="Casaregola S."/>
            <person name="Despons L."/>
            <person name="Fairhead C."/>
            <person name="Giersberg M."/>
            <person name="Gierski P."/>
            <person name="Hahnel U."/>
            <person name="Hartmann A."/>
            <person name="Jankowska D."/>
            <person name="Jubin C."/>
            <person name="Jung P."/>
            <person name="Lafontaine I."/>
            <person name="Leh-Louis V."/>
            <person name="Lemaire M."/>
            <person name="Marcet-Houben M."/>
            <person name="Mascher M."/>
            <person name="Morel G."/>
            <person name="Richard G.-F."/>
            <person name="Riechen J."/>
            <person name="Sacerdot C."/>
            <person name="Sarkar A."/>
            <person name="Savel G."/>
            <person name="Schacherer J."/>
            <person name="Sherman D."/>
            <person name="Straub M.-L."/>
            <person name="Stein N."/>
            <person name="Thierry A."/>
            <person name="Trautwein-Schult A."/>
            <person name="Westhof E."/>
            <person name="Worch S."/>
            <person name="Dujon B."/>
            <person name="Souciet J.-L."/>
            <person name="Wincker P."/>
            <person name="Scholz U."/>
            <person name="Neuveglise N."/>
        </authorList>
    </citation>
    <scope>NUCLEOTIDE SEQUENCE</scope>
    <source>
        <strain evidence="24">LS3</strain>
    </source>
</reference>
<dbReference type="PROSITE" id="PS00177">
    <property type="entry name" value="TOPOISOMERASE_II"/>
    <property type="match status" value="1"/>
</dbReference>
<feature type="compositionally biased region" description="Basic and acidic residues" evidence="21">
    <location>
        <begin position="124"/>
        <end position="133"/>
    </location>
</feature>
<evidence type="ECO:0000256" key="7">
    <source>
        <dbReference type="ARBA" id="ARBA00012895"/>
    </source>
</evidence>
<feature type="compositionally biased region" description="Polar residues" evidence="21">
    <location>
        <begin position="162"/>
        <end position="177"/>
    </location>
</feature>
<dbReference type="Pfam" id="PF01751">
    <property type="entry name" value="Toprim"/>
    <property type="match status" value="1"/>
</dbReference>
<evidence type="ECO:0000256" key="6">
    <source>
        <dbReference type="ARBA" id="ARBA00011738"/>
    </source>
</evidence>
<evidence type="ECO:0000256" key="3">
    <source>
        <dbReference type="ARBA" id="ARBA00001946"/>
    </source>
</evidence>
<dbReference type="SUPFAM" id="SSF55874">
    <property type="entry name" value="ATPase domain of HSP90 chaperone/DNA topoisomerase II/histidine kinase"/>
    <property type="match status" value="1"/>
</dbReference>
<dbReference type="PANTHER" id="PTHR10169">
    <property type="entry name" value="DNA TOPOISOMERASE/GYRASE"/>
    <property type="match status" value="1"/>
</dbReference>
<evidence type="ECO:0000256" key="20">
    <source>
        <dbReference type="RuleBase" id="RU362094"/>
    </source>
</evidence>
<dbReference type="GO" id="GO:0003918">
    <property type="term" value="F:DNA topoisomerase type II (double strand cut, ATP-hydrolyzing) activity"/>
    <property type="evidence" value="ECO:0007669"/>
    <property type="project" value="UniProtKB-UniRule"/>
</dbReference>
<dbReference type="Gene3D" id="3.30.1360.40">
    <property type="match status" value="1"/>
</dbReference>
<dbReference type="PRINTS" id="PR01158">
    <property type="entry name" value="TOPISMRASEII"/>
</dbReference>
<keyword evidence="13" id="KW-0460">Magnesium</keyword>
<dbReference type="InterPro" id="IPR020568">
    <property type="entry name" value="Ribosomal_Su5_D2-typ_SF"/>
</dbReference>
<dbReference type="PRINTS" id="PR00418">
    <property type="entry name" value="TPI2FAMILY"/>
</dbReference>
<dbReference type="GO" id="GO:0005634">
    <property type="term" value="C:nucleus"/>
    <property type="evidence" value="ECO:0007669"/>
    <property type="project" value="UniProtKB-SubCell"/>
</dbReference>
<dbReference type="Gene3D" id="3.30.230.10">
    <property type="match status" value="1"/>
</dbReference>
<evidence type="ECO:0000256" key="12">
    <source>
        <dbReference type="ARBA" id="ARBA00022840"/>
    </source>
</evidence>
<dbReference type="GO" id="GO:0046872">
    <property type="term" value="F:metal ion binding"/>
    <property type="evidence" value="ECO:0007669"/>
    <property type="project" value="UniProtKB-KW"/>
</dbReference>
<feature type="compositionally biased region" description="Basic residues" evidence="21">
    <location>
        <begin position="1350"/>
        <end position="1361"/>
    </location>
</feature>
<evidence type="ECO:0000256" key="13">
    <source>
        <dbReference type="ARBA" id="ARBA00022842"/>
    </source>
</evidence>
<dbReference type="EC" id="5.6.2.2" evidence="7 20"/>
<dbReference type="Gene3D" id="3.40.50.670">
    <property type="match status" value="1"/>
</dbReference>
<dbReference type="InterPro" id="IPR013758">
    <property type="entry name" value="Topo_IIA_A/C_ab"/>
</dbReference>
<dbReference type="Pfam" id="PF00521">
    <property type="entry name" value="DNA_topoisoIV"/>
    <property type="match status" value="1"/>
</dbReference>
<dbReference type="FunFam" id="3.30.230.10:FF:000008">
    <property type="entry name" value="DNA topoisomerase 2"/>
    <property type="match status" value="1"/>
</dbReference>
<dbReference type="CDD" id="cd03481">
    <property type="entry name" value="TopoIIA_Trans_ScTopoIIA"/>
    <property type="match status" value="1"/>
</dbReference>
<keyword evidence="16 19" id="KW-0413">Isomerase</keyword>
<feature type="compositionally biased region" description="Basic residues" evidence="21">
    <location>
        <begin position="99"/>
        <end position="123"/>
    </location>
</feature>
<dbReference type="InterPro" id="IPR036890">
    <property type="entry name" value="HATPase_C_sf"/>
</dbReference>
<dbReference type="InterPro" id="IPR001154">
    <property type="entry name" value="TopoII_euk"/>
</dbReference>
<dbReference type="Gene3D" id="3.90.199.10">
    <property type="entry name" value="Topoisomerase II, domain 5"/>
    <property type="match status" value="1"/>
</dbReference>
<feature type="compositionally biased region" description="Basic and acidic residues" evidence="21">
    <location>
        <begin position="1382"/>
        <end position="1399"/>
    </location>
</feature>
<feature type="compositionally biased region" description="Basic residues" evidence="21">
    <location>
        <begin position="1490"/>
        <end position="1503"/>
    </location>
</feature>
<dbReference type="InterPro" id="IPR013759">
    <property type="entry name" value="Topo_IIA_B_C"/>
</dbReference>
<dbReference type="Gene3D" id="3.30.565.10">
    <property type="entry name" value="Histidine kinase-like ATPase, C-terminal domain"/>
    <property type="match status" value="1"/>
</dbReference>
<dbReference type="SUPFAM" id="SSF56719">
    <property type="entry name" value="Type II DNA topoisomerase"/>
    <property type="match status" value="1"/>
</dbReference>
<evidence type="ECO:0000256" key="19">
    <source>
        <dbReference type="PROSITE-ProRule" id="PRU01384"/>
    </source>
</evidence>
<feature type="region of interest" description="Disordered" evidence="21">
    <location>
        <begin position="422"/>
        <end position="441"/>
    </location>
</feature>
<evidence type="ECO:0000256" key="5">
    <source>
        <dbReference type="ARBA" id="ARBA00011080"/>
    </source>
</evidence>
<dbReference type="Pfam" id="PF00204">
    <property type="entry name" value="DNA_gyraseB"/>
    <property type="match status" value="1"/>
</dbReference>
<dbReference type="GO" id="GO:0006265">
    <property type="term" value="P:DNA topological change"/>
    <property type="evidence" value="ECO:0007669"/>
    <property type="project" value="UniProtKB-UniRule"/>
</dbReference>
<dbReference type="SMART" id="SM00387">
    <property type="entry name" value="HATPase_c"/>
    <property type="match status" value="1"/>
</dbReference>
<dbReference type="CDD" id="cd03365">
    <property type="entry name" value="TOPRIM_TopoIIA"/>
    <property type="match status" value="1"/>
</dbReference>
<dbReference type="FunFam" id="3.90.199.10:FF:000002">
    <property type="entry name" value="DNA topoisomerase 2"/>
    <property type="match status" value="1"/>
</dbReference>
<dbReference type="PhylomeDB" id="A0A060TAB6"/>
<dbReference type="EMBL" id="HG937694">
    <property type="protein sequence ID" value="CDP37918.1"/>
    <property type="molecule type" value="Genomic_DNA"/>
</dbReference>
<evidence type="ECO:0000256" key="18">
    <source>
        <dbReference type="ARBA" id="ARBA00053943"/>
    </source>
</evidence>
<dbReference type="GO" id="GO:0000712">
    <property type="term" value="P:resolution of meiotic recombination intermediates"/>
    <property type="evidence" value="ECO:0007669"/>
    <property type="project" value="TreeGrafter"/>
</dbReference>
<evidence type="ECO:0000259" key="23">
    <source>
        <dbReference type="PROSITE" id="PS52040"/>
    </source>
</evidence>
<dbReference type="Gene3D" id="3.30.1490.30">
    <property type="match status" value="1"/>
</dbReference>
<proteinExistence type="inferred from homology"/>
<evidence type="ECO:0000313" key="24">
    <source>
        <dbReference type="EMBL" id="CDP37918.1"/>
    </source>
</evidence>
<evidence type="ECO:0000256" key="15">
    <source>
        <dbReference type="ARBA" id="ARBA00023125"/>
    </source>
</evidence>
<comment type="similarity">
    <text evidence="5 20">Belongs to the type II topoisomerase family.</text>
</comment>
<dbReference type="FunFam" id="1.10.268.10:FF:000003">
    <property type="entry name" value="DNA topoisomerase 2"/>
    <property type="match status" value="1"/>
</dbReference>
<evidence type="ECO:0000256" key="17">
    <source>
        <dbReference type="ARBA" id="ARBA00023242"/>
    </source>
</evidence>
<evidence type="ECO:0000256" key="9">
    <source>
        <dbReference type="ARBA" id="ARBA00022553"/>
    </source>
</evidence>
<dbReference type="FunFam" id="3.30.565.10:FF:000004">
    <property type="entry name" value="DNA topoisomerase 2"/>
    <property type="match status" value="1"/>
</dbReference>
<comment type="subcellular location">
    <subcellularLocation>
        <location evidence="4">Nucleus</location>
    </subcellularLocation>
</comment>
<dbReference type="InterPro" id="IPR002205">
    <property type="entry name" value="Topo_IIA_dom_A"/>
</dbReference>
<dbReference type="FunFam" id="3.40.50.670:FF:000001">
    <property type="entry name" value="DNA topoisomerase 2"/>
    <property type="match status" value="2"/>
</dbReference>
<protein>
    <recommendedName>
        <fullName evidence="8 20">DNA topoisomerase 2</fullName>
        <ecNumber evidence="7 20">5.6.2.2</ecNumber>
    </recommendedName>
</protein>
<dbReference type="InterPro" id="IPR001241">
    <property type="entry name" value="Topo_IIA"/>
</dbReference>
<dbReference type="FunFam" id="3.30.1490.30:FF:000001">
    <property type="entry name" value="DNA topoisomerase 2"/>
    <property type="match status" value="1"/>
</dbReference>
<comment type="catalytic activity">
    <reaction evidence="1 19 20">
        <text>ATP-dependent breakage, passage and rejoining of double-stranded DNA.</text>
        <dbReference type="EC" id="5.6.2.2"/>
    </reaction>
</comment>
<dbReference type="Pfam" id="PF02518">
    <property type="entry name" value="HATPase_c"/>
    <property type="match status" value="1"/>
</dbReference>
<evidence type="ECO:0000259" key="22">
    <source>
        <dbReference type="PROSITE" id="PS50880"/>
    </source>
</evidence>
<name>A0A060TAB6_BLAAD</name>
<comment type="function">
    <text evidence="18 20">Control of topological states of DNA by transient breakage and subsequent rejoining of DNA strands. Topoisomerase II makes double-strand breaks.</text>
</comment>
<sequence>MTLGAVARATISRPLINILPRNRQLFRPFSTTFPRLQMGLFSDDEDASFRDENVPPVTTKRPGARKATKAKIMDLSDSEPSFMEPNNDDDSDFEMSPKPKPKPATKKAAPAKKKAAAPKKATNKAKEPLKSLDNDMSIAGQDNGNGSGSSGSTPEPLAPPSATGNGKSASSQYQRLSPVQHVLKRPDTYVGSIEPTETKMWVLDPDTQHMALKDVTIVPGLYKIFDEILVNAADNKIRDPNMDTLTVNIDVEKNVISVYNNGRGIPVEMHEKENMYIPELIFGNLLTSSNYDDQQKKVTGGRNGYGAKLCNIFSTKFVVETADKTNGKKYVQTWTDNMGKVTKPKITDLKKDEEYTKITFMPDLEKFKMEKLDNDILGVMMRRVYDVAGTLSGIKVTLNGQRLKIKSFKQYVELFVRALQEQSSGSTPDSDSGTPQPKPTIVHERVNDRWEIAFAVSDGNSFNQVSFVNSIATTSGGTHVNYIADQLVTKIMEVLKKKNKSAPIRPVQIRNNMFVFINCLIENPAFTSQTKEQLTTKSSSFGSKAVLSEDFLKKVQRTSIVESVQAIAMRNADKELGRSDGGKKKRITGYAKLEDANKAGTREGHKCTLILTEGDSAKALAVAGLAVVGRDYYGVFPLRGKLLNVREASHDQIMKNAEIQAIKQIMGLQHKKHYTSIDNLRYGKIMIMTDQDHDGSHIKGLIINFLESSFPGLLDIPDFLVEFITPIVKVSIMRGKKVERVIPFYTMPQYEHWRDTEGKTCVWKQKYYKGLGTSEPNTEGREYFSQLDKHIKTFKNLETGDKGLIELAFGKKNADARKDWLRAFKPGTHLDPDLSLIPISDFINKELILFSMADNIRSIPSVLDGLKPGQRKVLYGCFKRNLVTNVKVSELGGYISEKTGYHHGDQSMYQTIVGLAQDFVGSNNIYYLMPRGSFGTRAVGGKDAAAPRYIYTELNPITRKLFNKNDDPLYRYLDDDDSTVEPEWYLPVIPTILVNGAEGIGTGWSTNIPPFNPTDIVANIKKMMAGEEPEPMYPWFRGWTGTIEPVGGSTEKFIVSGTLEEDDDKTLVITELPARMWTQTMKEYLLEAIVKDKKDTNGWIDDMIEEHGAGIRFVVTMTRSQMEAARQEGFMKRFKLQAPLSLGNMVAFDPNGRIKKYDNVQQILSDFYYVRLEYYQRRKDHMCNALRNQLEKLSQQARFIKMIIEKQLVVSNRKRADLVDQLAELNFPKFGKDGIPVYATTEEEKTATELEILAEQDPELAEVKEDEAVNKPEAANYDYLLGMAIWSLTRERYEKLLKERDNKEEELTELLRKSAKDLWSSDLDDFLASWQAFMEEDEEKRNSLISGKPTKAKKRATKRKKKDEDDDDDFVPGAKRKTAKTAGDKVVKKEPATKAEVKQEPVFGNGAVRNVFGSPPNTKKTKDIFGGGKPDDLFNDLISPAAKATNKTEKKKSIFADLDLSGDEEIFSLSGTSSSTPLPQEKKPSAKPAKTTKAKAPAKKAAPKKVEQIDDDEDVQMEEVKPTRAPRRTTTKKANYAIESFDDDDSDDGVYESEEEPSAYISEDDD</sequence>
<dbReference type="SMART" id="SM00433">
    <property type="entry name" value="TOP2c"/>
    <property type="match status" value="1"/>
</dbReference>
<dbReference type="InterPro" id="IPR013506">
    <property type="entry name" value="Topo_IIA_bsu_dom2"/>
</dbReference>
<evidence type="ECO:0000256" key="1">
    <source>
        <dbReference type="ARBA" id="ARBA00000185"/>
    </source>
</evidence>
<dbReference type="InterPro" id="IPR031660">
    <property type="entry name" value="TOPRIM_C"/>
</dbReference>
<evidence type="ECO:0000256" key="21">
    <source>
        <dbReference type="SAM" id="MobiDB-lite"/>
    </source>
</evidence>
<keyword evidence="15 19" id="KW-0238">DNA-binding</keyword>
<dbReference type="InterPro" id="IPR014721">
    <property type="entry name" value="Ribsml_uS5_D2-typ_fold_subgr"/>
</dbReference>
<dbReference type="PANTHER" id="PTHR10169:SF38">
    <property type="entry name" value="DNA TOPOISOMERASE 2"/>
    <property type="match status" value="1"/>
</dbReference>
<dbReference type="CDD" id="cd00187">
    <property type="entry name" value="TOP4c"/>
    <property type="match status" value="1"/>
</dbReference>
<dbReference type="InterPro" id="IPR050634">
    <property type="entry name" value="DNA_Topoisomerase_II"/>
</dbReference>
<dbReference type="SUPFAM" id="SSF54211">
    <property type="entry name" value="Ribosomal protein S5 domain 2-like"/>
    <property type="match status" value="1"/>
</dbReference>
<evidence type="ECO:0000256" key="4">
    <source>
        <dbReference type="ARBA" id="ARBA00004123"/>
    </source>
</evidence>
<feature type="region of interest" description="Disordered" evidence="21">
    <location>
        <begin position="46"/>
        <end position="179"/>
    </location>
</feature>
<dbReference type="GO" id="GO:0005524">
    <property type="term" value="F:ATP binding"/>
    <property type="evidence" value="ECO:0007669"/>
    <property type="project" value="UniProtKB-UniRule"/>
</dbReference>
<dbReference type="InterPro" id="IPR013760">
    <property type="entry name" value="Topo_IIA-like_dom_sf"/>
</dbReference>
<feature type="domain" description="Toprim" evidence="22">
    <location>
        <begin position="607"/>
        <end position="721"/>
    </location>
</feature>
<organism evidence="24">
    <name type="scientific">Blastobotrys adeninivorans</name>
    <name type="common">Yeast</name>
    <name type="synonym">Arxula adeninivorans</name>
    <dbReference type="NCBI Taxonomy" id="409370"/>
    <lineage>
        <taxon>Eukaryota</taxon>
        <taxon>Fungi</taxon>
        <taxon>Dikarya</taxon>
        <taxon>Ascomycota</taxon>
        <taxon>Saccharomycotina</taxon>
        <taxon>Dipodascomycetes</taxon>
        <taxon>Dipodascales</taxon>
        <taxon>Trichomonascaceae</taxon>
        <taxon>Blastobotrys</taxon>
    </lineage>
</organism>
<dbReference type="SMART" id="SM00434">
    <property type="entry name" value="TOP4c"/>
    <property type="match status" value="1"/>
</dbReference>
<keyword evidence="14 19" id="KW-0799">Topoisomerase</keyword>
<comment type="cofactor">
    <cofactor evidence="2">
        <name>Ca(2+)</name>
        <dbReference type="ChEBI" id="CHEBI:29108"/>
    </cofactor>
</comment>
<feature type="compositionally biased region" description="Low complexity" evidence="21">
    <location>
        <begin position="423"/>
        <end position="435"/>
    </location>
</feature>
<reference evidence="24" key="1">
    <citation type="submission" date="2014-02" db="EMBL/GenBank/DDBJ databases">
        <authorList>
            <person name="Genoscope - CEA"/>
        </authorList>
    </citation>
    <scope>NUCLEOTIDE SEQUENCE</scope>
    <source>
        <strain evidence="24">LS3</strain>
    </source>
</reference>
<evidence type="ECO:0000256" key="2">
    <source>
        <dbReference type="ARBA" id="ARBA00001913"/>
    </source>
</evidence>
<evidence type="ECO:0000256" key="11">
    <source>
        <dbReference type="ARBA" id="ARBA00022741"/>
    </source>
</evidence>
<dbReference type="PROSITE" id="PS52040">
    <property type="entry name" value="TOPO_IIA"/>
    <property type="match status" value="1"/>
</dbReference>
<gene>
    <name evidence="24" type="ORF">GNLVRS02_ARAD1D22572g</name>
</gene>
<evidence type="ECO:0000256" key="10">
    <source>
        <dbReference type="ARBA" id="ARBA00022723"/>
    </source>
</evidence>
<keyword evidence="11 20" id="KW-0547">Nucleotide-binding</keyword>
<dbReference type="Gene3D" id="1.10.268.10">
    <property type="entry name" value="Topoisomerase, domain 3"/>
    <property type="match status" value="1"/>
</dbReference>
<dbReference type="InterPro" id="IPR006171">
    <property type="entry name" value="TOPRIM_dom"/>
</dbReference>
<feature type="domain" description="Topo IIA-type catalytic" evidence="23">
    <location>
        <begin position="859"/>
        <end position="1323"/>
    </location>
</feature>
<dbReference type="GO" id="GO:0003677">
    <property type="term" value="F:DNA binding"/>
    <property type="evidence" value="ECO:0007669"/>
    <property type="project" value="UniProtKB-UniRule"/>
</dbReference>
<keyword evidence="10" id="KW-0479">Metal-binding</keyword>
<comment type="subunit">
    <text evidence="6 20">Homodimer.</text>
</comment>
<dbReference type="InterPro" id="IPR034157">
    <property type="entry name" value="TOPRIM_TopoII"/>
</dbReference>
<evidence type="ECO:0000256" key="8">
    <source>
        <dbReference type="ARBA" id="ARBA00019635"/>
    </source>
</evidence>
<feature type="region of interest" description="Disordered" evidence="21">
    <location>
        <begin position="1467"/>
        <end position="1566"/>
    </location>
</feature>
<evidence type="ECO:0000256" key="14">
    <source>
        <dbReference type="ARBA" id="ARBA00023029"/>
    </source>
</evidence>
<keyword evidence="12 20" id="KW-0067">ATP-binding</keyword>
<dbReference type="InterPro" id="IPR018522">
    <property type="entry name" value="TopoIIA_CS"/>
</dbReference>
<dbReference type="CDD" id="cd16930">
    <property type="entry name" value="HATPase_TopII-like"/>
    <property type="match status" value="1"/>
</dbReference>
<feature type="region of interest" description="Disordered" evidence="21">
    <location>
        <begin position="1338"/>
        <end position="1426"/>
    </location>
</feature>
<accession>A0A060TAB6</accession>
<feature type="compositionally biased region" description="Low complexity" evidence="21">
    <location>
        <begin position="1468"/>
        <end position="1479"/>
    </location>
</feature>
<dbReference type="InterPro" id="IPR013757">
    <property type="entry name" value="Topo_IIA_A_a_sf"/>
</dbReference>
<dbReference type="InterPro" id="IPR003594">
    <property type="entry name" value="HATPase_dom"/>
</dbReference>
<evidence type="ECO:0000256" key="16">
    <source>
        <dbReference type="ARBA" id="ARBA00023235"/>
    </source>
</evidence>
<dbReference type="PROSITE" id="PS50880">
    <property type="entry name" value="TOPRIM"/>
    <property type="match status" value="1"/>
</dbReference>
<keyword evidence="17" id="KW-0539">Nucleus</keyword>
<dbReference type="Pfam" id="PF16898">
    <property type="entry name" value="TOPRIM_C"/>
    <property type="match status" value="1"/>
</dbReference>
<dbReference type="GO" id="GO:0000819">
    <property type="term" value="P:sister chromatid segregation"/>
    <property type="evidence" value="ECO:0007669"/>
    <property type="project" value="TreeGrafter"/>
</dbReference>